<dbReference type="GO" id="GO:0016810">
    <property type="term" value="F:hydrolase activity, acting on carbon-nitrogen (but not peptide) bonds"/>
    <property type="evidence" value="ECO:0007669"/>
    <property type="project" value="InterPro"/>
</dbReference>
<dbReference type="Proteomes" id="UP000823928">
    <property type="component" value="Unassembled WGS sequence"/>
</dbReference>
<evidence type="ECO:0000313" key="3">
    <source>
        <dbReference type="EMBL" id="HIS37058.1"/>
    </source>
</evidence>
<proteinExistence type="predicted"/>
<accession>A0A9D1F073</accession>
<dbReference type="Gene3D" id="3.20.20.140">
    <property type="entry name" value="Metal-dependent hydrolases"/>
    <property type="match status" value="1"/>
</dbReference>
<protein>
    <submittedName>
        <fullName evidence="3">Amidohydrolase family protein</fullName>
    </submittedName>
</protein>
<gene>
    <name evidence="3" type="ORF">IAC10_10600</name>
</gene>
<dbReference type="Gene3D" id="2.30.40.10">
    <property type="entry name" value="Urease, subunit C, domain 1"/>
    <property type="match status" value="1"/>
</dbReference>
<organism evidence="3 4">
    <name type="scientific">Candidatus Scatousia excrementigallinarum</name>
    <dbReference type="NCBI Taxonomy" id="2840935"/>
    <lineage>
        <taxon>Bacteria</taxon>
        <taxon>Candidatus Scatousia</taxon>
    </lineage>
</organism>
<dbReference type="SUPFAM" id="SSF51556">
    <property type="entry name" value="Metallo-dependent hydrolases"/>
    <property type="match status" value="1"/>
</dbReference>
<dbReference type="PANTHER" id="PTHR43794">
    <property type="entry name" value="AMINOHYDROLASE SSNA-RELATED"/>
    <property type="match status" value="1"/>
</dbReference>
<feature type="domain" description="Amidohydrolase-related" evidence="2">
    <location>
        <begin position="53"/>
        <end position="424"/>
    </location>
</feature>
<reference evidence="3" key="2">
    <citation type="journal article" date="2021" name="PeerJ">
        <title>Extensive microbial diversity within the chicken gut microbiome revealed by metagenomics and culture.</title>
        <authorList>
            <person name="Gilroy R."/>
            <person name="Ravi A."/>
            <person name="Getino M."/>
            <person name="Pursley I."/>
            <person name="Horton D.L."/>
            <person name="Alikhan N.F."/>
            <person name="Baker D."/>
            <person name="Gharbi K."/>
            <person name="Hall N."/>
            <person name="Watson M."/>
            <person name="Adriaenssens E.M."/>
            <person name="Foster-Nyarko E."/>
            <person name="Jarju S."/>
            <person name="Secka A."/>
            <person name="Antonio M."/>
            <person name="Oren A."/>
            <person name="Chaudhuri R.R."/>
            <person name="La Ragione R."/>
            <person name="Hildebrand F."/>
            <person name="Pallen M.J."/>
        </authorList>
    </citation>
    <scope>NUCLEOTIDE SEQUENCE</scope>
    <source>
        <strain evidence="3">6276</strain>
    </source>
</reference>
<dbReference type="InterPro" id="IPR050287">
    <property type="entry name" value="MTA/SAH_deaminase"/>
</dbReference>
<dbReference type="InterPro" id="IPR006680">
    <property type="entry name" value="Amidohydro-rel"/>
</dbReference>
<dbReference type="InterPro" id="IPR011059">
    <property type="entry name" value="Metal-dep_hydrolase_composite"/>
</dbReference>
<dbReference type="InterPro" id="IPR032466">
    <property type="entry name" value="Metal_Hydrolase"/>
</dbReference>
<name>A0A9D1F073_9BACT</name>
<sequence length="436" mass="50468">MKCYKAKWILTSEDNILEDMALVVDEGKITDIIPNNEVNFESKYVKDLGNAVITPGFIDLLTQFQYTDEDKFKPDNIKTILKKFFTVLNEKYTFAGVSQSSYSRKWANILSKYFSMDRNEKIRSFEDGVNMAIKAGTTCVAQVSKEFKYFDVINKMPIKTYLFFEVFADTSMKSKKQFKEIRAKVEDLVMHKGENTHIGIMLNSISGVHKKLWELFSKYCRKHNMLLMTRFAESKDEIEWLEHGFSDIDLLHKFMGMRKITPYAKDLNPVDYLKNLKVLTKKVIAANSNYTTDEELEALAETGVKFIYQPSYSEEICNKKLSLKTVLKYFPQNFGFSTQSFKADKDYSLLKEAVQANSNNELDIAELIKYLTIYPARILRLDNSTGSIKIGKCADFNVFKLEDGEDYRDLIKKHSPYATYANGRKLVKKGDIRYTL</sequence>
<evidence type="ECO:0000313" key="4">
    <source>
        <dbReference type="Proteomes" id="UP000823928"/>
    </source>
</evidence>
<dbReference type="Pfam" id="PF01979">
    <property type="entry name" value="Amidohydro_1"/>
    <property type="match status" value="1"/>
</dbReference>
<dbReference type="EMBL" id="DVIU01000209">
    <property type="protein sequence ID" value="HIS37058.1"/>
    <property type="molecule type" value="Genomic_DNA"/>
</dbReference>
<comment type="caution">
    <text evidence="3">The sequence shown here is derived from an EMBL/GenBank/DDBJ whole genome shotgun (WGS) entry which is preliminary data.</text>
</comment>
<dbReference type="PANTHER" id="PTHR43794:SF11">
    <property type="entry name" value="AMIDOHYDROLASE-RELATED DOMAIN-CONTAINING PROTEIN"/>
    <property type="match status" value="1"/>
</dbReference>
<dbReference type="SUPFAM" id="SSF51338">
    <property type="entry name" value="Composite domain of metallo-dependent hydrolases"/>
    <property type="match status" value="1"/>
</dbReference>
<dbReference type="AlphaFoldDB" id="A0A9D1F073"/>
<keyword evidence="1" id="KW-0378">Hydrolase</keyword>
<evidence type="ECO:0000259" key="2">
    <source>
        <dbReference type="Pfam" id="PF01979"/>
    </source>
</evidence>
<reference evidence="3" key="1">
    <citation type="submission" date="2020-10" db="EMBL/GenBank/DDBJ databases">
        <authorList>
            <person name="Gilroy R."/>
        </authorList>
    </citation>
    <scope>NUCLEOTIDE SEQUENCE</scope>
    <source>
        <strain evidence="3">6276</strain>
    </source>
</reference>
<evidence type="ECO:0000256" key="1">
    <source>
        <dbReference type="ARBA" id="ARBA00022801"/>
    </source>
</evidence>